<organism evidence="2 3">
    <name type="scientific">Reticulomyxa filosa</name>
    <dbReference type="NCBI Taxonomy" id="46433"/>
    <lineage>
        <taxon>Eukaryota</taxon>
        <taxon>Sar</taxon>
        <taxon>Rhizaria</taxon>
        <taxon>Retaria</taxon>
        <taxon>Foraminifera</taxon>
        <taxon>Monothalamids</taxon>
        <taxon>Reticulomyxidae</taxon>
        <taxon>Reticulomyxa</taxon>
    </lineage>
</organism>
<dbReference type="EMBL" id="ASPP01021236">
    <property type="protein sequence ID" value="ETO12646.1"/>
    <property type="molecule type" value="Genomic_DNA"/>
</dbReference>
<gene>
    <name evidence="2" type="ORF">RFI_24733</name>
</gene>
<protein>
    <submittedName>
        <fullName evidence="2">Uncharacterized protein</fullName>
    </submittedName>
</protein>
<name>X6MG36_RETFI</name>
<sequence length="338" mass="38695">MTFFQDNRLWYQNKTADNLISFTLSAHFKSMPLGTQHTLIAMVINGQREVFDTYLTHCGFSSDTNKRCMLWDEIVKQISCSEPEYVAFSGATECFCPTDDENVCRTNEGYCKTLQIVTNFVSQLKKDEKTKLALLVSCCDPEGFAEYLGTQFELGLTAEEQQFIWDAVAQTLPSSPRKAHKLQKEKSGAVDYRHSLELIPEEYEVPALEVGAVGENDNCEEEQSNANAETQKRCDSDRINDKKWYRRLIHRKKRSDAPNQKSRNGRKKKMNDRWSDHSTIARAAANNSIACEKSQTYVVELKPPSYSLSVNFAKQNSNDCQSCQRHEKQEKEDIFICV</sequence>
<evidence type="ECO:0000313" key="3">
    <source>
        <dbReference type="Proteomes" id="UP000023152"/>
    </source>
</evidence>
<dbReference type="Proteomes" id="UP000023152">
    <property type="component" value="Unassembled WGS sequence"/>
</dbReference>
<proteinExistence type="predicted"/>
<feature type="region of interest" description="Disordered" evidence="1">
    <location>
        <begin position="253"/>
        <end position="274"/>
    </location>
</feature>
<evidence type="ECO:0000256" key="1">
    <source>
        <dbReference type="SAM" id="MobiDB-lite"/>
    </source>
</evidence>
<reference evidence="2 3" key="1">
    <citation type="journal article" date="2013" name="Curr. Biol.">
        <title>The Genome of the Foraminiferan Reticulomyxa filosa.</title>
        <authorList>
            <person name="Glockner G."/>
            <person name="Hulsmann N."/>
            <person name="Schleicher M."/>
            <person name="Noegel A.A."/>
            <person name="Eichinger L."/>
            <person name="Gallinger C."/>
            <person name="Pawlowski J."/>
            <person name="Sierra R."/>
            <person name="Euteneuer U."/>
            <person name="Pillet L."/>
            <person name="Moustafa A."/>
            <person name="Platzer M."/>
            <person name="Groth M."/>
            <person name="Szafranski K."/>
            <person name="Schliwa M."/>
        </authorList>
    </citation>
    <scope>NUCLEOTIDE SEQUENCE [LARGE SCALE GENOMIC DNA]</scope>
</reference>
<comment type="caution">
    <text evidence="2">The sequence shown here is derived from an EMBL/GenBank/DDBJ whole genome shotgun (WGS) entry which is preliminary data.</text>
</comment>
<keyword evidence="3" id="KW-1185">Reference proteome</keyword>
<dbReference type="AlphaFoldDB" id="X6MG36"/>
<accession>X6MG36</accession>
<evidence type="ECO:0000313" key="2">
    <source>
        <dbReference type="EMBL" id="ETO12646.1"/>
    </source>
</evidence>